<dbReference type="SUPFAM" id="SSF50715">
    <property type="entry name" value="Ribosomal protein L25-like"/>
    <property type="match status" value="1"/>
</dbReference>
<dbReference type="GO" id="GO:0022625">
    <property type="term" value="C:cytosolic large ribosomal subunit"/>
    <property type="evidence" value="ECO:0007669"/>
    <property type="project" value="TreeGrafter"/>
</dbReference>
<organism evidence="7 8">
    <name type="scientific">Candidatus Gullanella endobia</name>
    <dbReference type="NCBI Taxonomy" id="1070130"/>
    <lineage>
        <taxon>Bacteria</taxon>
        <taxon>Pseudomonadati</taxon>
        <taxon>Pseudomonadota</taxon>
        <taxon>Gammaproteobacteria</taxon>
        <taxon>Enterobacterales</taxon>
        <taxon>Enterobacteriaceae</taxon>
        <taxon>Candidatus Gullanella</taxon>
    </lineage>
</organism>
<dbReference type="GO" id="GO:0003735">
    <property type="term" value="F:structural constituent of ribosome"/>
    <property type="evidence" value="ECO:0007669"/>
    <property type="project" value="InterPro"/>
</dbReference>
<protein>
    <recommendedName>
        <fullName evidence="5">Large ribosomal subunit protein bL25</fullName>
    </recommendedName>
</protein>
<keyword evidence="4 5" id="KW-0687">Ribonucleoprotein</keyword>
<keyword evidence="3 5" id="KW-0689">Ribosomal protein</keyword>
<sequence length="95" mass="10972">MLTINAKIRKDQGKSANRRLRLANKFPAIVYGGTEEIPISIELDQDIILNTQEKKGFYTDILALVINGKERKVKVKAIQRHPFKPKLIHIDFFRV</sequence>
<keyword evidence="2 5" id="KW-0694">RNA-binding</keyword>
<evidence type="ECO:0000313" key="8">
    <source>
        <dbReference type="Proteomes" id="UP000095665"/>
    </source>
</evidence>
<dbReference type="RefSeq" id="WP_067497753.1">
    <property type="nucleotide sequence ID" value="NZ_LN999832.1"/>
</dbReference>
<reference evidence="8" key="1">
    <citation type="submission" date="2016-01" db="EMBL/GenBank/DDBJ databases">
        <authorList>
            <person name="Husnik F."/>
        </authorList>
    </citation>
    <scope>NUCLEOTIDE SEQUENCE [LARGE SCALE GENOMIC DNA]</scope>
</reference>
<dbReference type="EMBL" id="LN999832">
    <property type="protein sequence ID" value="CUX96019.1"/>
    <property type="molecule type" value="Genomic_DNA"/>
</dbReference>
<dbReference type="KEGG" id="ged:FVIR_GE00181"/>
<dbReference type="PANTHER" id="PTHR33284">
    <property type="entry name" value="RIBOSOMAL PROTEIN L25/GLN-TRNA SYNTHETASE, ANTI-CODON-BINDING DOMAIN-CONTAINING PROTEIN"/>
    <property type="match status" value="1"/>
</dbReference>
<dbReference type="NCBIfam" id="NF004612">
    <property type="entry name" value="PRK05943.1"/>
    <property type="match status" value="1"/>
</dbReference>
<dbReference type="OrthoDB" id="9806411at2"/>
<dbReference type="InterPro" id="IPR020056">
    <property type="entry name" value="Rbsml_bL25/Gln-tRNA_synth_N"/>
</dbReference>
<accession>A0A143WT22</accession>
<evidence type="ECO:0000256" key="3">
    <source>
        <dbReference type="ARBA" id="ARBA00022980"/>
    </source>
</evidence>
<dbReference type="Pfam" id="PF01386">
    <property type="entry name" value="Ribosomal_L25p"/>
    <property type="match status" value="1"/>
</dbReference>
<evidence type="ECO:0000256" key="1">
    <source>
        <dbReference type="ARBA" id="ARBA00022730"/>
    </source>
</evidence>
<feature type="domain" description="Large ribosomal subunit protein bL25 L25" evidence="6">
    <location>
        <begin position="4"/>
        <end position="92"/>
    </location>
</feature>
<dbReference type="Gene3D" id="2.40.240.10">
    <property type="entry name" value="Ribosomal Protein L25, Chain P"/>
    <property type="match status" value="1"/>
</dbReference>
<dbReference type="InterPro" id="IPR011035">
    <property type="entry name" value="Ribosomal_bL25/Gln-tRNA_synth"/>
</dbReference>
<dbReference type="PATRIC" id="fig|1070130.3.peg.292"/>
<dbReference type="AlphaFoldDB" id="A0A143WT22"/>
<proteinExistence type="inferred from homology"/>
<evidence type="ECO:0000256" key="4">
    <source>
        <dbReference type="ARBA" id="ARBA00023274"/>
    </source>
</evidence>
<evidence type="ECO:0000256" key="2">
    <source>
        <dbReference type="ARBA" id="ARBA00022884"/>
    </source>
</evidence>
<dbReference type="PANTHER" id="PTHR33284:SF1">
    <property type="entry name" value="RIBOSOMAL PROTEIN L25_GLN-TRNA SYNTHETASE, ANTI-CODON-BINDING DOMAIN-CONTAINING PROTEIN"/>
    <property type="match status" value="1"/>
</dbReference>
<dbReference type="InterPro" id="IPR020055">
    <property type="entry name" value="Ribosomal_bL25_short"/>
</dbReference>
<dbReference type="GO" id="GO:0006412">
    <property type="term" value="P:translation"/>
    <property type="evidence" value="ECO:0007669"/>
    <property type="project" value="UniProtKB-UniRule"/>
</dbReference>
<evidence type="ECO:0000313" key="7">
    <source>
        <dbReference type="EMBL" id="CUX96019.1"/>
    </source>
</evidence>
<keyword evidence="8" id="KW-1185">Reference proteome</keyword>
<dbReference type="GO" id="GO:0008097">
    <property type="term" value="F:5S rRNA binding"/>
    <property type="evidence" value="ECO:0007669"/>
    <property type="project" value="InterPro"/>
</dbReference>
<evidence type="ECO:0000259" key="6">
    <source>
        <dbReference type="Pfam" id="PF01386"/>
    </source>
</evidence>
<comment type="function">
    <text evidence="5">This is one of the proteins that binds to the 5S RNA in the ribosome where it forms part of the central protuberance.</text>
</comment>
<gene>
    <name evidence="5 7" type="primary">rplY</name>
    <name evidence="7" type="ORF">FVIR_GE00181</name>
</gene>
<name>A0A143WT22_9ENTR</name>
<dbReference type="CDD" id="cd00495">
    <property type="entry name" value="Ribosomal_L25_TL5_CTC"/>
    <property type="match status" value="1"/>
</dbReference>
<dbReference type="InterPro" id="IPR020930">
    <property type="entry name" value="Ribosomal_uL5_bac-type"/>
</dbReference>
<dbReference type="STRING" id="1070130.FVIR_GE00181"/>
<dbReference type="InterPro" id="IPR029751">
    <property type="entry name" value="Ribosomal_L25_dom"/>
</dbReference>
<dbReference type="Proteomes" id="UP000095665">
    <property type="component" value="Chromosome I"/>
</dbReference>
<dbReference type="FunFam" id="2.40.240.10:FF:000002">
    <property type="entry name" value="50S ribosomal protein L25"/>
    <property type="match status" value="1"/>
</dbReference>
<comment type="similarity">
    <text evidence="5">Belongs to the bacterial ribosomal protein bL25 family.</text>
</comment>
<evidence type="ECO:0000256" key="5">
    <source>
        <dbReference type="HAMAP-Rule" id="MF_01336"/>
    </source>
</evidence>
<keyword evidence="1 5" id="KW-0699">rRNA-binding</keyword>
<comment type="subunit">
    <text evidence="5">Part of the 50S ribosomal subunit; part of the 5S rRNA/L5/L18/L25 subcomplex. Contacts the 5S rRNA. Binds to the 5S rRNA independently of L5 and L18.</text>
</comment>
<dbReference type="HAMAP" id="MF_01336">
    <property type="entry name" value="Ribosomal_bL25"/>
    <property type="match status" value="1"/>
</dbReference>